<dbReference type="InterPro" id="IPR015421">
    <property type="entry name" value="PyrdxlP-dep_Trfase_major"/>
</dbReference>
<sequence>MEEKGKKTVPLSNPQISEGDIEVVVEVLKSGRLSIGKYTRMFEESIASYVGTKYAVAVSSGTSALHLIIKALGFGKDDLLIVPSFTFVASANVALYEGGNVEFVDIEPETMNMDMEHFEQVVEKNAGKYRSMFLMAVDVFGHPLDWDSVVNVCEKYDVKIIEDSCEALGSEYKGKKVGTFGLAGAFAFYPNKQITTGEGGIIVTDSDEIFKLSAAMRNQGRGEGQGWLSHDYIGYNYRIDEMSAALGWSQMKRIDTIIDKRNTVAKRYEELLKDSGIETPKVMDYVTKMSWFVYVVRLPKPANKSIRDNVMKYLEENGIQCRNYFSPVHLQRPYRELGWSEGTLSVTEDISGRTIAIPFYTDLEKEDQEYVANHLRKAVEIFIK</sequence>
<dbReference type="SUPFAM" id="SSF53383">
    <property type="entry name" value="PLP-dependent transferases"/>
    <property type="match status" value="1"/>
</dbReference>
<dbReference type="Gene3D" id="3.40.640.10">
    <property type="entry name" value="Type I PLP-dependent aspartate aminotransferase-like (Major domain)"/>
    <property type="match status" value="1"/>
</dbReference>
<accession>A0A1M7S6D9</accession>
<gene>
    <name evidence="4" type="ORF">SAMN02745226_00552</name>
</gene>
<dbReference type="AlphaFoldDB" id="A0A1M7S6D9"/>
<dbReference type="RefSeq" id="WP_072758087.1">
    <property type="nucleotide sequence ID" value="NZ_FRDJ01000002.1"/>
</dbReference>
<dbReference type="STRING" id="1121883.SAMN02745226_00552"/>
<dbReference type="PANTHER" id="PTHR30244:SF39">
    <property type="entry name" value="BLR3650 PROTEIN"/>
    <property type="match status" value="1"/>
</dbReference>
<dbReference type="GO" id="GO:0030170">
    <property type="term" value="F:pyridoxal phosphate binding"/>
    <property type="evidence" value="ECO:0007669"/>
    <property type="project" value="TreeGrafter"/>
</dbReference>
<evidence type="ECO:0000256" key="3">
    <source>
        <dbReference type="RuleBase" id="RU004508"/>
    </source>
</evidence>
<comment type="similarity">
    <text evidence="3">Belongs to the DegT/DnrJ/EryC1 family.</text>
</comment>
<protein>
    <submittedName>
        <fullName evidence="4">dTDP-4-amino-4,6-dideoxygalactose transaminase</fullName>
    </submittedName>
</protein>
<keyword evidence="5" id="KW-1185">Reference proteome</keyword>
<dbReference type="CDD" id="cd00616">
    <property type="entry name" value="AHBA_syn"/>
    <property type="match status" value="1"/>
</dbReference>
<feature type="modified residue" description="N6-(pyridoxal phosphate)lysine" evidence="2">
    <location>
        <position position="192"/>
    </location>
</feature>
<dbReference type="InterPro" id="IPR015422">
    <property type="entry name" value="PyrdxlP-dep_Trfase_small"/>
</dbReference>
<dbReference type="PANTHER" id="PTHR30244">
    <property type="entry name" value="TRANSAMINASE"/>
    <property type="match status" value="1"/>
</dbReference>
<dbReference type="PIRSF" id="PIRSF000390">
    <property type="entry name" value="PLP_StrS"/>
    <property type="match status" value="1"/>
</dbReference>
<evidence type="ECO:0000313" key="5">
    <source>
        <dbReference type="Proteomes" id="UP000184207"/>
    </source>
</evidence>
<proteinExistence type="inferred from homology"/>
<keyword evidence="2 3" id="KW-0663">Pyridoxal phosphate</keyword>
<dbReference type="EMBL" id="FRDJ01000002">
    <property type="protein sequence ID" value="SHN54010.1"/>
    <property type="molecule type" value="Genomic_DNA"/>
</dbReference>
<evidence type="ECO:0000256" key="2">
    <source>
        <dbReference type="PIRSR" id="PIRSR000390-2"/>
    </source>
</evidence>
<name>A0A1M7S6D9_FERGO</name>
<dbReference type="Proteomes" id="UP000184207">
    <property type="component" value="Unassembled WGS sequence"/>
</dbReference>
<feature type="active site" description="Proton acceptor" evidence="1">
    <location>
        <position position="192"/>
    </location>
</feature>
<organism evidence="4 5">
    <name type="scientific">Fervidobacterium gondwanense DSM 13020</name>
    <dbReference type="NCBI Taxonomy" id="1121883"/>
    <lineage>
        <taxon>Bacteria</taxon>
        <taxon>Thermotogati</taxon>
        <taxon>Thermotogota</taxon>
        <taxon>Thermotogae</taxon>
        <taxon>Thermotogales</taxon>
        <taxon>Fervidobacteriaceae</taxon>
        <taxon>Fervidobacterium</taxon>
    </lineage>
</organism>
<dbReference type="InterPro" id="IPR000653">
    <property type="entry name" value="DegT/StrS_aminotransferase"/>
</dbReference>
<dbReference type="Pfam" id="PF01041">
    <property type="entry name" value="DegT_DnrJ_EryC1"/>
    <property type="match status" value="1"/>
</dbReference>
<dbReference type="Gene3D" id="3.90.1150.10">
    <property type="entry name" value="Aspartate Aminotransferase, domain 1"/>
    <property type="match status" value="1"/>
</dbReference>
<evidence type="ECO:0000313" key="4">
    <source>
        <dbReference type="EMBL" id="SHN54010.1"/>
    </source>
</evidence>
<dbReference type="GO" id="GO:0000271">
    <property type="term" value="P:polysaccharide biosynthetic process"/>
    <property type="evidence" value="ECO:0007669"/>
    <property type="project" value="TreeGrafter"/>
</dbReference>
<evidence type="ECO:0000256" key="1">
    <source>
        <dbReference type="PIRSR" id="PIRSR000390-1"/>
    </source>
</evidence>
<dbReference type="InterPro" id="IPR015424">
    <property type="entry name" value="PyrdxlP-dep_Trfase"/>
</dbReference>
<reference evidence="5" key="1">
    <citation type="submission" date="2016-12" db="EMBL/GenBank/DDBJ databases">
        <authorList>
            <person name="Varghese N."/>
            <person name="Submissions S."/>
        </authorList>
    </citation>
    <scope>NUCLEOTIDE SEQUENCE [LARGE SCALE GENOMIC DNA]</scope>
    <source>
        <strain evidence="5">DSM 13020</strain>
    </source>
</reference>
<dbReference type="OrthoDB" id="9810913at2"/>
<dbReference type="GO" id="GO:0008483">
    <property type="term" value="F:transaminase activity"/>
    <property type="evidence" value="ECO:0007669"/>
    <property type="project" value="TreeGrafter"/>
</dbReference>